<accession>A0AAX0WPL4</accession>
<dbReference type="EMBL" id="NBTX02000004">
    <property type="protein sequence ID" value="PNL60239.1"/>
    <property type="molecule type" value="Genomic_DNA"/>
</dbReference>
<protein>
    <submittedName>
        <fullName evidence="1">Uncharacterized protein</fullName>
    </submittedName>
</protein>
<gene>
    <name evidence="1" type="ORF">A6J39_002895</name>
</gene>
<proteinExistence type="predicted"/>
<sequence length="274" mass="31434">MNSMFNNIDLLINKAKLYLDETQSILSKLLQATADTDDEDSSDEDKTLKIQLTLQYRLSCEDALSFLFQLDHNVLYFLGIQPRQSAKMNMDRLAYAVGNEDLKQILNVLAILTGSLSKIVASYKNSHASFTLKDKRSQKHHMVVKELSLLLAKQKQFLEVLHELDPEIELLIKMQAGEPVFDYIAALRGPISHFHQAIIHGLEQAKQLYHQVNKTPLIDYQLNALLKETEHVLHLMPSIYRPHPNYSIKQFDHPATSEQLEQRAAAKRLRPFFG</sequence>
<evidence type="ECO:0000313" key="1">
    <source>
        <dbReference type="EMBL" id="PNL60239.1"/>
    </source>
</evidence>
<dbReference type="Proteomes" id="UP000192511">
    <property type="component" value="Unassembled WGS sequence"/>
</dbReference>
<dbReference type="RefSeq" id="WP_040522723.1">
    <property type="nucleotide sequence ID" value="NZ_JAPHOY010000001.1"/>
</dbReference>
<evidence type="ECO:0000313" key="2">
    <source>
        <dbReference type="Proteomes" id="UP000192511"/>
    </source>
</evidence>
<name>A0AAX0WPL4_9GAMM</name>
<comment type="caution">
    <text evidence="1">The sequence shown here is derived from an EMBL/GenBank/DDBJ whole genome shotgun (WGS) entry which is preliminary data.</text>
</comment>
<organism evidence="1 2">
    <name type="scientific">Legionella anisa</name>
    <dbReference type="NCBI Taxonomy" id="28082"/>
    <lineage>
        <taxon>Bacteria</taxon>
        <taxon>Pseudomonadati</taxon>
        <taxon>Pseudomonadota</taxon>
        <taxon>Gammaproteobacteria</taxon>
        <taxon>Legionellales</taxon>
        <taxon>Legionellaceae</taxon>
        <taxon>Legionella</taxon>
    </lineage>
</organism>
<dbReference type="AlphaFoldDB" id="A0AAX0WPL4"/>
<reference evidence="1" key="1">
    <citation type="submission" date="2017-12" db="EMBL/GenBank/DDBJ databases">
        <title>FDA dAtabase for Regulatory Grade micrObial Sequences (FDA-ARGOS): Supporting development and validation of Infectious Disease Dx tests.</title>
        <authorList>
            <person name="Kerrigan L."/>
            <person name="Tallon L.J."/>
            <person name="Sadzewicz L."/>
            <person name="Sengamalay N."/>
            <person name="Ott S."/>
            <person name="Godinez A."/>
            <person name="Nagaraj S."/>
            <person name="Vavikolanu K."/>
            <person name="Vyas G."/>
            <person name="Nadendla S."/>
            <person name="Aluvathingal J."/>
            <person name="Sichtig H."/>
        </authorList>
    </citation>
    <scope>NUCLEOTIDE SEQUENCE [LARGE SCALE GENOMIC DNA]</scope>
    <source>
        <strain evidence="1">FDAARGOS_200</strain>
    </source>
</reference>
<keyword evidence="2" id="KW-1185">Reference proteome</keyword>